<feature type="transmembrane region" description="Helical" evidence="2">
    <location>
        <begin position="277"/>
        <end position="295"/>
    </location>
</feature>
<evidence type="ECO:0000256" key="1">
    <source>
        <dbReference type="SAM" id="Coils"/>
    </source>
</evidence>
<keyword evidence="2" id="KW-1133">Transmembrane helix</keyword>
<accession>A0A1X1EYU8</accession>
<organism evidence="3 4">
    <name type="scientific">Pantoea cypripedii</name>
    <name type="common">Pectobacterium cypripedii</name>
    <name type="synonym">Erwinia cypripedii</name>
    <dbReference type="NCBI Taxonomy" id="55209"/>
    <lineage>
        <taxon>Bacteria</taxon>
        <taxon>Pseudomonadati</taxon>
        <taxon>Pseudomonadota</taxon>
        <taxon>Gammaproteobacteria</taxon>
        <taxon>Enterobacterales</taxon>
        <taxon>Erwiniaceae</taxon>
        <taxon>Pantoea</taxon>
    </lineage>
</organism>
<dbReference type="Proteomes" id="UP000193749">
    <property type="component" value="Unassembled WGS sequence"/>
</dbReference>
<comment type="caution">
    <text evidence="3">The sequence shown here is derived from an EMBL/GenBank/DDBJ whole genome shotgun (WGS) entry which is preliminary data.</text>
</comment>
<sequence length="378" mass="44170">MQDYFKTDYVKKLIVSCISELKGRSYTDAFQEERNGFIESVLLSMHQDANKWDEDTQFNIRIMSQRLNSLLSEKLKDERSCNHLYVLCFRFYNEFYLFQEGNSDTHNHIINFALDNAQKISEFDNQLSQQIKYALNAMNAAIVKEIMSNQDLKSIREFISVKEEATRLHSEWKEQVKDLRNSWNEKCSKIERKWKEEFSIKEGRVNDLKNTLDEYETAFNFVSLYDGFKKLGDEKKTQLCWAKRFLITLGGILPCLIFWELHNILQPQSHPTSPYDLLSLIPALALSLVLVYYFRVSLSNYNSVRAQLMQIELRMSLCQFIQNYTKYSAEINKSNPGLLAKFEEIVFSNIMVSEDKIPSTFDGLEQIASLISTLKAKG</sequence>
<dbReference type="AlphaFoldDB" id="A0A1X1EYU8"/>
<name>A0A1X1EYU8_PANCY</name>
<proteinExistence type="predicted"/>
<keyword evidence="2" id="KW-0472">Membrane</keyword>
<feature type="coiled-coil region" evidence="1">
    <location>
        <begin position="162"/>
        <end position="193"/>
    </location>
</feature>
<evidence type="ECO:0000313" key="3">
    <source>
        <dbReference type="EMBL" id="ORM95077.1"/>
    </source>
</evidence>
<keyword evidence="1" id="KW-0175">Coiled coil</keyword>
<keyword evidence="4" id="KW-1185">Reference proteome</keyword>
<feature type="transmembrane region" description="Helical" evidence="2">
    <location>
        <begin position="245"/>
        <end position="265"/>
    </location>
</feature>
<protein>
    <submittedName>
        <fullName evidence="3">Uncharacterized protein</fullName>
    </submittedName>
</protein>
<keyword evidence="2" id="KW-0812">Transmembrane</keyword>
<reference evidence="3 4" key="1">
    <citation type="journal article" date="2017" name="Antonie Van Leeuwenhoek">
        <title>Phylogenomic resolution of the bacterial genus Pantoea and its relationship with Erwinia and Tatumella.</title>
        <authorList>
            <person name="Palmer M."/>
            <person name="Steenkamp E.T."/>
            <person name="Coetzee M.P."/>
            <person name="Chan W.Y."/>
            <person name="van Zyl E."/>
            <person name="De Maayer P."/>
            <person name="Coutinho T.A."/>
            <person name="Blom J."/>
            <person name="Smits T.H."/>
            <person name="Duffy B."/>
            <person name="Venter S.N."/>
        </authorList>
    </citation>
    <scope>NUCLEOTIDE SEQUENCE [LARGE SCALE GENOMIC DNA]</scope>
    <source>
        <strain evidence="3 4">LMG 2657</strain>
    </source>
</reference>
<evidence type="ECO:0000256" key="2">
    <source>
        <dbReference type="SAM" id="Phobius"/>
    </source>
</evidence>
<gene>
    <name evidence="3" type="ORF">HA50_17680</name>
</gene>
<dbReference type="OrthoDB" id="8910137at2"/>
<dbReference type="EMBL" id="MLJI01000001">
    <property type="protein sequence ID" value="ORM95077.1"/>
    <property type="molecule type" value="Genomic_DNA"/>
</dbReference>
<dbReference type="RefSeq" id="WP_084876899.1">
    <property type="nucleotide sequence ID" value="NZ_JAGGMY010000001.1"/>
</dbReference>
<dbReference type="STRING" id="55209.HA50_17680"/>
<evidence type="ECO:0000313" key="4">
    <source>
        <dbReference type="Proteomes" id="UP000193749"/>
    </source>
</evidence>